<proteinExistence type="predicted"/>
<dbReference type="Proteomes" id="UP001164042">
    <property type="component" value="Chromosome"/>
</dbReference>
<dbReference type="Pfam" id="PF00005">
    <property type="entry name" value="ABC_tran"/>
    <property type="match status" value="1"/>
</dbReference>
<evidence type="ECO:0000313" key="5">
    <source>
        <dbReference type="EMBL" id="UYT10564.1"/>
    </source>
</evidence>
<dbReference type="GO" id="GO:0005524">
    <property type="term" value="F:ATP binding"/>
    <property type="evidence" value="ECO:0007669"/>
    <property type="project" value="UniProtKB-KW"/>
</dbReference>
<reference evidence="6" key="2">
    <citation type="submission" date="2023-02" db="EMBL/GenBank/DDBJ databases">
        <title>Comparative genomics and fermentation flavor characterization of five lactic acid bacteria reveal flavor biosynthesis metabolic pathways in fermented muskmelon puree.</title>
        <authorList>
            <person name="Yuan L."/>
            <person name="Li M."/>
            <person name="Xu X."/>
            <person name="Lao F."/>
            <person name="Wu J."/>
        </authorList>
    </citation>
    <scope>NUCLEOTIDE SEQUENCE</scope>
    <source>
        <strain evidence="6">Pa-2</strain>
    </source>
</reference>
<evidence type="ECO:0000256" key="1">
    <source>
        <dbReference type="ARBA" id="ARBA00022448"/>
    </source>
</evidence>
<dbReference type="RefSeq" id="WP_141921056.1">
    <property type="nucleotide sequence ID" value="NZ_CP099987.1"/>
</dbReference>
<dbReference type="EMBL" id="CP118627">
    <property type="protein sequence ID" value="WEA13876.1"/>
    <property type="molecule type" value="Genomic_DNA"/>
</dbReference>
<dbReference type="SMART" id="SM00382">
    <property type="entry name" value="AAA"/>
    <property type="match status" value="1"/>
</dbReference>
<dbReference type="SUPFAM" id="SSF52540">
    <property type="entry name" value="P-loop containing nucleoside triphosphate hydrolases"/>
    <property type="match status" value="1"/>
</dbReference>
<reference evidence="5" key="1">
    <citation type="submission" date="2022-10" db="EMBL/GenBank/DDBJ databases">
        <title>Genome assembly of Lactococcus garvieae isolates from cricket gut.</title>
        <authorList>
            <person name="Luecke A.R."/>
            <person name="Brown A.M.V."/>
            <person name="Wakeman C.A."/>
        </authorList>
    </citation>
    <scope>NUCLEOTIDE SEQUENCE</scope>
    <source>
        <strain evidence="5">Alexii-11_2</strain>
    </source>
</reference>
<dbReference type="PANTHER" id="PTHR42734">
    <property type="entry name" value="METAL TRANSPORT SYSTEM ATP-BINDING PROTEIN TM_0124-RELATED"/>
    <property type="match status" value="1"/>
</dbReference>
<gene>
    <name evidence="5" type="ORF">OF801_01075</name>
    <name evidence="6" type="ORF">PWF74_10395</name>
</gene>
<dbReference type="Gene3D" id="3.40.50.300">
    <property type="entry name" value="P-loop containing nucleotide triphosphate hydrolases"/>
    <property type="match status" value="1"/>
</dbReference>
<protein>
    <submittedName>
        <fullName evidence="5">Metal ABC transporter ATP-binding protein</fullName>
    </submittedName>
</protein>
<evidence type="ECO:0000313" key="7">
    <source>
        <dbReference type="Proteomes" id="UP001164042"/>
    </source>
</evidence>
<dbReference type="FunFam" id="3.40.50.300:FF:000134">
    <property type="entry name" value="Iron-enterobactin ABC transporter ATP-binding protein"/>
    <property type="match status" value="1"/>
</dbReference>
<evidence type="ECO:0000259" key="4">
    <source>
        <dbReference type="PROSITE" id="PS50893"/>
    </source>
</evidence>
<dbReference type="CDD" id="cd03235">
    <property type="entry name" value="ABC_Metallic_Cations"/>
    <property type="match status" value="1"/>
</dbReference>
<dbReference type="InterPro" id="IPR050153">
    <property type="entry name" value="Metal_Ion_Import_ABC"/>
</dbReference>
<dbReference type="AlphaFoldDB" id="A0AA46TWG0"/>
<sequence length="240" mass="27065">MSYIDVQNVSFYYDNNPVLEDVSYSVNPGEFVTLTGENGAAKSTLIKITLGILKPKSGKVIIARHDTQNRRLRIAYVPQQISSFNAGFPSTVHEFVRSGRYPRKGWFRKLTAHDEEHVEAALNAVGMWDFRHKKIGELSGGQKQRIIIARTFASDPDVFVLDEPTVGMDDVTTEAFYELMAHAAHEHGKSVLMVTHDPDSVKKYMDRNIHLARDKNGKFECFEVHGVPNSKMKKEVKANA</sequence>
<dbReference type="PROSITE" id="PS50893">
    <property type="entry name" value="ABC_TRANSPORTER_2"/>
    <property type="match status" value="1"/>
</dbReference>
<dbReference type="InterPro" id="IPR003439">
    <property type="entry name" value="ABC_transporter-like_ATP-bd"/>
</dbReference>
<dbReference type="GO" id="GO:0016887">
    <property type="term" value="F:ATP hydrolysis activity"/>
    <property type="evidence" value="ECO:0007669"/>
    <property type="project" value="InterPro"/>
</dbReference>
<evidence type="ECO:0000256" key="2">
    <source>
        <dbReference type="ARBA" id="ARBA00022741"/>
    </source>
</evidence>
<keyword evidence="3 5" id="KW-0067">ATP-binding</keyword>
<name>A0AA46TWG0_9LACT</name>
<organism evidence="5 7">
    <name type="scientific">Lactococcus garvieae</name>
    <dbReference type="NCBI Taxonomy" id="1363"/>
    <lineage>
        <taxon>Bacteria</taxon>
        <taxon>Bacillati</taxon>
        <taxon>Bacillota</taxon>
        <taxon>Bacilli</taxon>
        <taxon>Lactobacillales</taxon>
        <taxon>Streptococcaceae</taxon>
        <taxon>Lactococcus</taxon>
    </lineage>
</organism>
<dbReference type="PROSITE" id="PS00211">
    <property type="entry name" value="ABC_TRANSPORTER_1"/>
    <property type="match status" value="1"/>
</dbReference>
<dbReference type="EMBL" id="CP109635">
    <property type="protein sequence ID" value="UYT10564.1"/>
    <property type="molecule type" value="Genomic_DNA"/>
</dbReference>
<evidence type="ECO:0000313" key="6">
    <source>
        <dbReference type="EMBL" id="WEA13876.1"/>
    </source>
</evidence>
<dbReference type="InterPro" id="IPR027417">
    <property type="entry name" value="P-loop_NTPase"/>
</dbReference>
<dbReference type="Proteomes" id="UP001217324">
    <property type="component" value="Chromosome"/>
</dbReference>
<accession>A0AA46TWG0</accession>
<keyword evidence="1" id="KW-0813">Transport</keyword>
<dbReference type="PANTHER" id="PTHR42734:SF4">
    <property type="entry name" value="HIGH-AFFINITY ZINC UPTAKE SYSTEM ATP-BINDING PROTEIN ZNUC"/>
    <property type="match status" value="1"/>
</dbReference>
<dbReference type="InterPro" id="IPR017871">
    <property type="entry name" value="ABC_transporter-like_CS"/>
</dbReference>
<keyword evidence="2" id="KW-0547">Nucleotide-binding</keyword>
<feature type="domain" description="ABC transporter" evidence="4">
    <location>
        <begin position="4"/>
        <end position="238"/>
    </location>
</feature>
<evidence type="ECO:0000256" key="3">
    <source>
        <dbReference type="ARBA" id="ARBA00022840"/>
    </source>
</evidence>
<dbReference type="InterPro" id="IPR003593">
    <property type="entry name" value="AAA+_ATPase"/>
</dbReference>